<dbReference type="RefSeq" id="WP_353546655.1">
    <property type="nucleotide sequence ID" value="NZ_JAGKSB010000005.1"/>
</dbReference>
<dbReference type="AlphaFoldDB" id="A0A8T4H7W6"/>
<protein>
    <recommendedName>
        <fullName evidence="4">Long-chain fatty acid transport protein</fullName>
    </recommendedName>
</protein>
<evidence type="ECO:0008006" key="4">
    <source>
        <dbReference type="Google" id="ProtNLM"/>
    </source>
</evidence>
<dbReference type="Proteomes" id="UP000679691">
    <property type="component" value="Unassembled WGS sequence"/>
</dbReference>
<dbReference type="Gene3D" id="2.40.160.60">
    <property type="entry name" value="Outer membrane protein transport protein (OMPP1/FadL/TodX)"/>
    <property type="match status" value="1"/>
</dbReference>
<evidence type="ECO:0000313" key="2">
    <source>
        <dbReference type="EMBL" id="MBP3943170.1"/>
    </source>
</evidence>
<keyword evidence="3" id="KW-1185">Reference proteome</keyword>
<feature type="chain" id="PRO_5035928127" description="Long-chain fatty acid transport protein" evidence="1">
    <location>
        <begin position="32"/>
        <end position="441"/>
    </location>
</feature>
<organism evidence="2 3">
    <name type="scientific">Rhinopithecimicrobium faecis</name>
    <dbReference type="NCBI Taxonomy" id="2820698"/>
    <lineage>
        <taxon>Bacteria</taxon>
        <taxon>Pseudomonadati</taxon>
        <taxon>Bacteroidota</taxon>
        <taxon>Sphingobacteriia</taxon>
        <taxon>Sphingobacteriales</taxon>
        <taxon>Sphingobacteriaceae</taxon>
        <taxon>Rhinopithecimicrobium</taxon>
    </lineage>
</organism>
<keyword evidence="1" id="KW-0732">Signal</keyword>
<feature type="signal peptide" evidence="1">
    <location>
        <begin position="1"/>
        <end position="31"/>
    </location>
</feature>
<evidence type="ECO:0000256" key="1">
    <source>
        <dbReference type="SAM" id="SignalP"/>
    </source>
</evidence>
<name>A0A8T4H7W6_9SPHI</name>
<dbReference type="SUPFAM" id="SSF56935">
    <property type="entry name" value="Porins"/>
    <property type="match status" value="1"/>
</dbReference>
<dbReference type="EMBL" id="JAGKSB010000005">
    <property type="protein sequence ID" value="MBP3943170.1"/>
    <property type="molecule type" value="Genomic_DNA"/>
</dbReference>
<reference evidence="2" key="1">
    <citation type="submission" date="2021-03" db="EMBL/GenBank/DDBJ databases">
        <authorList>
            <person name="Lu T."/>
            <person name="Wang Q."/>
            <person name="Han X."/>
        </authorList>
    </citation>
    <scope>NUCLEOTIDE SEQUENCE</scope>
    <source>
        <strain evidence="2">WQ 2009</strain>
    </source>
</reference>
<sequence>MQKRIISKITYSAPKFLLAMGLLCSSAAVFAQKSTSASPYSKFGIGQMREDLLPQNRAMGGLSSGIRYISGVNTLNPGNPASYSAFHHTIFDAGLYGNFTQLEKGSAKDNTADFAFSHITVGIPLGKAGGVSFGLLPFSEVGYSSNSTHVLDTLNYKKTFTGEGGISKAYLGYGLNITKNISIGANVSYLFGSLKDYSAIEFPTSFSGYNTRLEDHREISGVAVDYGMQYYKQLGKKTSLTIGYSGSLNNQINDRSSQIISRITPSIDSENQNIALDTTSFSSSSPRKIQLPLKHNVGITLAKANNWLVGVEFKYADWSGFKVREGEDNLDKSIGGSIGGQYTPKPNSPLYRNIIDYRVGLRYNQSQYKINTNRINDMALSFGVGLPLSSSAFSGSFSKINITAEVGQMGTLENKLIRERYVNLHVGFTLNDRWFQRRKYD</sequence>
<proteinExistence type="predicted"/>
<comment type="caution">
    <text evidence="2">The sequence shown here is derived from an EMBL/GenBank/DDBJ whole genome shotgun (WGS) entry which is preliminary data.</text>
</comment>
<evidence type="ECO:0000313" key="3">
    <source>
        <dbReference type="Proteomes" id="UP000679691"/>
    </source>
</evidence>
<gene>
    <name evidence="2" type="ORF">J5U18_06270</name>
</gene>
<accession>A0A8T4H7W6</accession>